<name>W5IIA0_SCAIO</name>
<sequence length="241" mass="27553">MESDPTFTLKTRDGSDGLTHRDSLTSSMGLEDREGLKGIEGLEGQEISLIRRAGNKNMYLRVKPPLGRIVVTAPLRASEDSIREFISLHQAWIDKQMALFHQAQTRDPSRGDDCGFAGEPYPCLLPVSQWDSEEKETARQRLAPIIDYYLTAYTALLGRAPSTVTLRLMTSRWGSCTPTTGRIRFNLALSVLPNDLIEYVVVHELTHLYEKGHGEGFRGRMNRYLPDWRRRRRELNRCILY</sequence>
<keyword evidence="4" id="KW-1185">Reference proteome</keyword>
<dbReference type="eggNOG" id="COG1451">
    <property type="taxonomic scope" value="Bacteria"/>
</dbReference>
<evidence type="ECO:0000256" key="1">
    <source>
        <dbReference type="SAM" id="MobiDB-lite"/>
    </source>
</evidence>
<feature type="compositionally biased region" description="Basic and acidic residues" evidence="1">
    <location>
        <begin position="10"/>
        <end position="23"/>
    </location>
</feature>
<feature type="region of interest" description="Disordered" evidence="1">
    <location>
        <begin position="1"/>
        <end position="24"/>
    </location>
</feature>
<evidence type="ECO:0000313" key="3">
    <source>
        <dbReference type="EMBL" id="EFG26604.1"/>
    </source>
</evidence>
<reference evidence="3 4" key="1">
    <citation type="submission" date="2012-01" db="EMBL/GenBank/DDBJ databases">
        <title>The Genome Sequence of Scardovia inopinata F0304.</title>
        <authorList>
            <consortium name="The Broad Institute Genome Sequencing Platform"/>
            <person name="Earl A."/>
            <person name="Ward D."/>
            <person name="Feldgarden M."/>
            <person name="Gevers D."/>
            <person name="Izard J."/>
            <person name="Baranova O.V."/>
            <person name="Blanton J.M."/>
            <person name="Tanner A.C."/>
            <person name="Dewhirst F.E."/>
            <person name="Young S.K."/>
            <person name="Zeng Q."/>
            <person name="Gargeya S."/>
            <person name="Fitzgerald M."/>
            <person name="Haas B."/>
            <person name="Abouelleil A."/>
            <person name="Alvarado L."/>
            <person name="Arachchi H.M."/>
            <person name="Berlin A."/>
            <person name="Chapman S.B."/>
            <person name="Gearin G."/>
            <person name="Goldberg J."/>
            <person name="Griggs A."/>
            <person name="Gujja S."/>
            <person name="Hansen M."/>
            <person name="Heiman D."/>
            <person name="Howarth C."/>
            <person name="Larimer J."/>
            <person name="Lui A."/>
            <person name="MacDonald P.J."/>
            <person name="McCowen C."/>
            <person name="Montmayeur A."/>
            <person name="Murphy C."/>
            <person name="Neiman D."/>
            <person name="Pearson M."/>
            <person name="Priest M."/>
            <person name="Roberts A."/>
            <person name="Saif S."/>
            <person name="Shea T."/>
            <person name="Sisk P."/>
            <person name="Stolte C."/>
            <person name="Sykes S."/>
            <person name="Wortman J."/>
            <person name="Nusbaum C."/>
            <person name="Birren B."/>
        </authorList>
    </citation>
    <scope>NUCLEOTIDE SEQUENCE [LARGE SCALE GENOMIC DNA]</scope>
    <source>
        <strain evidence="3 4">F0304</strain>
    </source>
</reference>
<dbReference type="RefSeq" id="WP_006292566.1">
    <property type="nucleotide sequence ID" value="NZ_GG770225.1"/>
</dbReference>
<organism evidence="3 4">
    <name type="scientific">Scardovia inopinata F0304</name>
    <dbReference type="NCBI Taxonomy" id="641146"/>
    <lineage>
        <taxon>Bacteria</taxon>
        <taxon>Bacillati</taxon>
        <taxon>Actinomycetota</taxon>
        <taxon>Actinomycetes</taxon>
        <taxon>Bifidobacteriales</taxon>
        <taxon>Bifidobacteriaceae</taxon>
        <taxon>Scardovia</taxon>
    </lineage>
</organism>
<dbReference type="InterPro" id="IPR002725">
    <property type="entry name" value="YgjP-like_metallopeptidase"/>
</dbReference>
<gene>
    <name evidence="3" type="ORF">HMPREF9020_00227</name>
</gene>
<dbReference type="InterPro" id="IPR053136">
    <property type="entry name" value="UTP_pyrophosphatase-like"/>
</dbReference>
<dbReference type="Pfam" id="PF01863">
    <property type="entry name" value="YgjP-like"/>
    <property type="match status" value="2"/>
</dbReference>
<dbReference type="EMBL" id="ADCX01000002">
    <property type="protein sequence ID" value="EFG26604.1"/>
    <property type="molecule type" value="Genomic_DNA"/>
</dbReference>
<dbReference type="HOGENOM" id="CLU_065947_1_0_11"/>
<dbReference type="Gene3D" id="3.30.2010.10">
    <property type="entry name" value="Metalloproteases ('zincins'), catalytic domain"/>
    <property type="match status" value="1"/>
</dbReference>
<protein>
    <recommendedName>
        <fullName evidence="2">YgjP-like metallopeptidase domain-containing protein</fullName>
    </recommendedName>
</protein>
<feature type="domain" description="YgjP-like metallopeptidase" evidence="2">
    <location>
        <begin position="135"/>
        <end position="237"/>
    </location>
</feature>
<dbReference type="AlphaFoldDB" id="W5IIA0"/>
<evidence type="ECO:0000259" key="2">
    <source>
        <dbReference type="Pfam" id="PF01863"/>
    </source>
</evidence>
<dbReference type="Proteomes" id="UP000005777">
    <property type="component" value="Unassembled WGS sequence"/>
</dbReference>
<proteinExistence type="predicted"/>
<feature type="domain" description="YgjP-like metallopeptidase" evidence="2">
    <location>
        <begin position="56"/>
        <end position="122"/>
    </location>
</feature>
<accession>W5IIA0</accession>
<evidence type="ECO:0000313" key="4">
    <source>
        <dbReference type="Proteomes" id="UP000005777"/>
    </source>
</evidence>
<dbReference type="PANTHER" id="PTHR30399:SF1">
    <property type="entry name" value="UTP PYROPHOSPHATASE"/>
    <property type="match status" value="1"/>
</dbReference>
<comment type="caution">
    <text evidence="3">The sequence shown here is derived from an EMBL/GenBank/DDBJ whole genome shotgun (WGS) entry which is preliminary data.</text>
</comment>
<dbReference type="CDD" id="cd07344">
    <property type="entry name" value="M48_yhfN_like"/>
    <property type="match status" value="1"/>
</dbReference>
<dbReference type="PANTHER" id="PTHR30399">
    <property type="entry name" value="UNCHARACTERIZED PROTEIN YGJP"/>
    <property type="match status" value="1"/>
</dbReference>